<keyword evidence="6" id="KW-0804">Transcription</keyword>
<proteinExistence type="inferred from homology"/>
<accession>A0A0G2YAL5</accession>
<evidence type="ECO:0000313" key="12">
    <source>
        <dbReference type="Proteomes" id="UP000240461"/>
    </source>
</evidence>
<dbReference type="EMBL" id="KM982402">
    <property type="protein sequence ID" value="AKI79979.1"/>
    <property type="molecule type" value="Genomic_DNA"/>
</dbReference>
<dbReference type="GO" id="GO:0000428">
    <property type="term" value="C:DNA-directed RNA polymerase complex"/>
    <property type="evidence" value="ECO:0007669"/>
    <property type="project" value="UniProtKB-KW"/>
</dbReference>
<dbReference type="Pfam" id="PF04561">
    <property type="entry name" value="RNA_pol_Rpb2_2"/>
    <property type="match status" value="1"/>
</dbReference>
<keyword evidence="5" id="KW-0479">Metal-binding</keyword>
<protein>
    <recommendedName>
        <fullName evidence="1">DNA-directed RNA polymerase</fullName>
        <ecNumber evidence="1">2.7.7.6</ecNumber>
    </recommendedName>
</protein>
<dbReference type="InterPro" id="IPR007644">
    <property type="entry name" value="RNA_pol_bsu_protrusion"/>
</dbReference>
<evidence type="ECO:0000259" key="9">
    <source>
        <dbReference type="Pfam" id="PF04563"/>
    </source>
</evidence>
<name>A0A0G2Y5W3_9VIRU</name>
<comment type="similarity">
    <text evidence="7">Belongs to the RNA polymerase beta chain family.</text>
</comment>
<dbReference type="InterPro" id="IPR007642">
    <property type="entry name" value="RNA_pol_Rpb2_2"/>
</dbReference>
<evidence type="ECO:0000256" key="5">
    <source>
        <dbReference type="ARBA" id="ARBA00022723"/>
    </source>
</evidence>
<sequence length="524" mass="60042">MSKKSVEIEDVNNTYDQEAHFALLDLFFEKDKQVLVKHHIDSFNQFIEEIIPNILQGGDNVISEKATENKIIRYRLTFNDLGIKPPTLENEENLLYPLDAIRKQISYSAKYTATVTQWQDIVDIDTKKTETRIIGSPEKDVPIAKIPIMVLSKYCNLTLRPDIAGKHCKYDAGGYFIVNGSEKVVLSVESMIPRKPVVFTQRDQNSLLYYVRVQSIPASQFVGNPQLFTVKMKRDNSIILSIPHFKEVSIFTFIRALGIETDEDIVDSILDVKKEKDLLNLLSICMNSSNTPSVTKEEALEIMANQIKSTKTFTDTNPEVKAEQRRRYLDKIMTQFVLPHITSGTGDPEIDKIYKAHYICYMIHKLLKCYLRGAREVEEYRGCDDRDSMVNKRIDLTGRLLGGLFKQFYDKMLNDCNKIFRTKNIDDKKPPNIIPHIKPNSIEQGLRQALSTGNFGSQSRKGLSQMLNRMNHLHSLSYMRRVITPTVDASTMKMTSPRHLHNTQYGSMCPLESPEGKSILFILQ</sequence>
<dbReference type="PANTHER" id="PTHR20856">
    <property type="entry name" value="DNA-DIRECTED RNA POLYMERASE I SUBUNIT 2"/>
    <property type="match status" value="1"/>
</dbReference>
<dbReference type="EC" id="2.7.7.6" evidence="1"/>
<feature type="domain" description="RNA polymerase Rpb2" evidence="10">
    <location>
        <begin position="465"/>
        <end position="519"/>
    </location>
</feature>
<dbReference type="KEGG" id="vg:80513777"/>
<keyword evidence="4" id="KW-0548">Nucleotidyltransferase</keyword>
<dbReference type="Gene3D" id="3.90.1110.10">
    <property type="entry name" value="RNA polymerase Rpb2, domain 2"/>
    <property type="match status" value="1"/>
</dbReference>
<dbReference type="Gene3D" id="3.90.1100.10">
    <property type="match status" value="2"/>
</dbReference>
<dbReference type="InterPro" id="IPR015712">
    <property type="entry name" value="DNA-dir_RNA_pol_su2"/>
</dbReference>
<dbReference type="Proteomes" id="UP000240461">
    <property type="component" value="Segment"/>
</dbReference>
<feature type="domain" description="RNA polymerase beta subunit protrusion" evidence="9">
    <location>
        <begin position="35"/>
        <end position="427"/>
    </location>
</feature>
<evidence type="ECO:0000256" key="7">
    <source>
        <dbReference type="RuleBase" id="RU000434"/>
    </source>
</evidence>
<keyword evidence="12" id="KW-1185">Reference proteome</keyword>
<dbReference type="GO" id="GO:0006351">
    <property type="term" value="P:DNA-templated transcription"/>
    <property type="evidence" value="ECO:0007669"/>
    <property type="project" value="InterPro"/>
</dbReference>
<dbReference type="GO" id="GO:0046872">
    <property type="term" value="F:metal ion binding"/>
    <property type="evidence" value="ECO:0007669"/>
    <property type="project" value="UniProtKB-KW"/>
</dbReference>
<evidence type="ECO:0000256" key="6">
    <source>
        <dbReference type="ARBA" id="ARBA00023163"/>
    </source>
</evidence>
<dbReference type="InterPro" id="IPR007645">
    <property type="entry name" value="RNA_pol_Rpb2_3"/>
</dbReference>
<evidence type="ECO:0000256" key="3">
    <source>
        <dbReference type="ARBA" id="ARBA00022679"/>
    </source>
</evidence>
<evidence type="ECO:0000256" key="1">
    <source>
        <dbReference type="ARBA" id="ARBA00012418"/>
    </source>
</evidence>
<keyword evidence="3" id="KW-0808">Transferase</keyword>
<accession>A0A0G2Y5W3</accession>
<dbReference type="Pfam" id="PF04563">
    <property type="entry name" value="RNA_pol_Rpb2_1"/>
    <property type="match status" value="1"/>
</dbReference>
<dbReference type="Pfam" id="PF04565">
    <property type="entry name" value="RNA_pol_Rpb2_3"/>
    <property type="match status" value="1"/>
</dbReference>
<evidence type="ECO:0000256" key="4">
    <source>
        <dbReference type="ARBA" id="ARBA00022695"/>
    </source>
</evidence>
<organism evidence="11 12">
    <name type="scientific">Acanthamoeba polyphaga mimivirus Kroon</name>
    <dbReference type="NCBI Taxonomy" id="3069720"/>
    <lineage>
        <taxon>Viruses</taxon>
        <taxon>Varidnaviria</taxon>
        <taxon>Bamfordvirae</taxon>
        <taxon>Nucleocytoviricota</taxon>
        <taxon>Megaviricetes</taxon>
        <taxon>Imitervirales</taxon>
        <taxon>Mimiviridae</taxon>
        <taxon>Megamimivirinae</taxon>
        <taxon>Mimivirus</taxon>
        <taxon>Mimivirus lagoaense</taxon>
    </lineage>
</organism>
<reference evidence="11 12" key="1">
    <citation type="submission" date="2014-10" db="EMBL/GenBank/DDBJ databases">
        <title>Pan-genome analysis of Brazilian lineage A amoebal mimiviruses.</title>
        <authorList>
            <person name="Assis F.L."/>
            <person name="Abrahao J.S."/>
            <person name="Kroon E.G."/>
            <person name="Dornas F.P."/>
            <person name="Andrade K.R."/>
            <person name="Borato P.V.M."/>
            <person name="Pilotto M.R."/>
            <person name="Benamar S."/>
            <person name="LaScola B."/>
            <person name="Colson P."/>
        </authorList>
    </citation>
    <scope>NUCLEOTIDE SEQUENCE [LARGE SCALE GENOMIC DNA]</scope>
    <source>
        <strain evidence="11 12">Kroon</strain>
    </source>
</reference>
<evidence type="ECO:0000259" key="8">
    <source>
        <dbReference type="Pfam" id="PF04561"/>
    </source>
</evidence>
<feature type="domain" description="RNA polymerase Rpb2" evidence="8">
    <location>
        <begin position="223"/>
        <end position="395"/>
    </location>
</feature>
<keyword evidence="2" id="KW-0240">DNA-directed RNA polymerase</keyword>
<dbReference type="GO" id="GO:0003677">
    <property type="term" value="F:DNA binding"/>
    <property type="evidence" value="ECO:0007669"/>
    <property type="project" value="InterPro"/>
</dbReference>
<evidence type="ECO:0000313" key="11">
    <source>
        <dbReference type="EMBL" id="AKI79979.1"/>
    </source>
</evidence>
<dbReference type="GO" id="GO:0003899">
    <property type="term" value="F:DNA-directed RNA polymerase activity"/>
    <property type="evidence" value="ECO:0007669"/>
    <property type="project" value="UniProtKB-EC"/>
</dbReference>
<dbReference type="SUPFAM" id="SSF64484">
    <property type="entry name" value="beta and beta-prime subunits of DNA dependent RNA-polymerase"/>
    <property type="match status" value="1"/>
</dbReference>
<evidence type="ECO:0000256" key="2">
    <source>
        <dbReference type="ARBA" id="ARBA00022478"/>
    </source>
</evidence>
<dbReference type="InterPro" id="IPR037034">
    <property type="entry name" value="RNA_pol_Rpb2_2_sf"/>
</dbReference>
<dbReference type="GO" id="GO:0032549">
    <property type="term" value="F:ribonucleoside binding"/>
    <property type="evidence" value="ECO:0007669"/>
    <property type="project" value="InterPro"/>
</dbReference>
<evidence type="ECO:0000259" key="10">
    <source>
        <dbReference type="Pfam" id="PF04565"/>
    </source>
</evidence>